<dbReference type="Proteomes" id="UP000178946">
    <property type="component" value="Unassembled WGS sequence"/>
</dbReference>
<protein>
    <submittedName>
        <fullName evidence="1">Uncharacterized protein</fullName>
    </submittedName>
</protein>
<comment type="caution">
    <text evidence="1">The sequence shown here is derived from an EMBL/GenBank/DDBJ whole genome shotgun (WGS) entry which is preliminary data.</text>
</comment>
<accession>A0A1F8DT39</accession>
<dbReference type="EMBL" id="MGIR01000001">
    <property type="protein sequence ID" value="OGM91566.1"/>
    <property type="molecule type" value="Genomic_DNA"/>
</dbReference>
<proteinExistence type="predicted"/>
<evidence type="ECO:0000313" key="2">
    <source>
        <dbReference type="Proteomes" id="UP000178946"/>
    </source>
</evidence>
<sequence length="155" mass="15290">MINKYLLISAGIIVSAGIFVSVVLGFTGPSVSPGTGSGFFVTSGGNTGLGITPLYTFDVSGGFRVGNATSTAGLVFDPGTGNVGIGTVSPASKLMINGIIESTLGGFKLVANASAPFTCNASNAGSLSLTSGYTTCACNGTGWVKTSDGITACVW</sequence>
<dbReference type="AlphaFoldDB" id="A0A1F8DT39"/>
<gene>
    <name evidence="1" type="ORF">A3A20_01315</name>
</gene>
<organism evidence="1 2">
    <name type="scientific">Candidatus Wolfebacteria bacterium RIFCSPLOWO2_01_FULL_45_19</name>
    <dbReference type="NCBI Taxonomy" id="1802557"/>
    <lineage>
        <taxon>Bacteria</taxon>
        <taxon>Candidatus Wolfeibacteriota</taxon>
    </lineage>
</organism>
<evidence type="ECO:0000313" key="1">
    <source>
        <dbReference type="EMBL" id="OGM91566.1"/>
    </source>
</evidence>
<reference evidence="1 2" key="1">
    <citation type="journal article" date="2016" name="Nat. Commun.">
        <title>Thousands of microbial genomes shed light on interconnected biogeochemical processes in an aquifer system.</title>
        <authorList>
            <person name="Anantharaman K."/>
            <person name="Brown C.T."/>
            <person name="Hug L.A."/>
            <person name="Sharon I."/>
            <person name="Castelle C.J."/>
            <person name="Probst A.J."/>
            <person name="Thomas B.C."/>
            <person name="Singh A."/>
            <person name="Wilkins M.J."/>
            <person name="Karaoz U."/>
            <person name="Brodie E.L."/>
            <person name="Williams K.H."/>
            <person name="Hubbard S.S."/>
            <person name="Banfield J.F."/>
        </authorList>
    </citation>
    <scope>NUCLEOTIDE SEQUENCE [LARGE SCALE GENOMIC DNA]</scope>
</reference>
<dbReference type="STRING" id="1802557.A3A20_01315"/>
<name>A0A1F8DT39_9BACT</name>